<name>A0A0H4X0P9_9BACT</name>
<evidence type="ECO:0000256" key="6">
    <source>
        <dbReference type="ARBA" id="ARBA00022917"/>
    </source>
</evidence>
<dbReference type="InterPro" id="IPR037022">
    <property type="entry name" value="Formyl_trans_C_sf"/>
</dbReference>
<dbReference type="InterPro" id="IPR005794">
    <property type="entry name" value="Fmt"/>
</dbReference>
<dbReference type="InterPro" id="IPR041711">
    <property type="entry name" value="Met-tRNA-FMT_N"/>
</dbReference>
<sequence length="312" mass="32942">MSRPRIVFMGTPEFAVASLAACFELGDVVAVVTQPDKPKGRGNTVTAPPVKELALSRGVPVLQPTKLRTPPFSEELRQYAPDICVVTAYGRILPKDLLDLPTKGCVNVHGSLLPRFRGAAPIQWAIAHGDTETGVSLMVMDEGLDTGPVLAMKRLPIAADDTSATLYPKLAALGGEVLREFLPAYLSGELKPVPQPSEGMVLAPIIEKDQGRLDFTKPAVELERRLRAFTPWPGAFTTLGGKLLKVHRALASGGSGTPGTVLASGPDGIEVACGEGSLVLLELQPEGKRVMRAADFLLGNKLAPGSQPFAGA</sequence>
<dbReference type="Gene3D" id="3.10.25.10">
    <property type="entry name" value="Formyl transferase, C-terminal domain"/>
    <property type="match status" value="1"/>
</dbReference>
<protein>
    <recommendedName>
        <fullName evidence="4 8">Methionyl-tRNA formyltransferase</fullName>
        <ecNumber evidence="3 8">2.1.2.9</ecNumber>
    </recommendedName>
</protein>
<accession>A0A0H4X0P9</accession>
<dbReference type="SUPFAM" id="SSF53328">
    <property type="entry name" value="Formyltransferase"/>
    <property type="match status" value="1"/>
</dbReference>
<evidence type="ECO:0000256" key="2">
    <source>
        <dbReference type="ARBA" id="ARBA00010699"/>
    </source>
</evidence>
<dbReference type="FunFam" id="3.40.50.12230:FF:000001">
    <property type="entry name" value="Methionyl-tRNA formyltransferase"/>
    <property type="match status" value="1"/>
</dbReference>
<dbReference type="Pfam" id="PF00551">
    <property type="entry name" value="Formyl_trans_N"/>
    <property type="match status" value="1"/>
</dbReference>
<dbReference type="CDD" id="cd08704">
    <property type="entry name" value="Met_tRNA_FMT_C"/>
    <property type="match status" value="1"/>
</dbReference>
<reference evidence="11 12" key="1">
    <citation type="journal article" date="2016" name="PLoS ONE">
        <title>Complete Genome Sequence and Comparative Genomics of a Novel Myxobacterium Myxococcus hansupus.</title>
        <authorList>
            <person name="Sharma G."/>
            <person name="Narwani T."/>
            <person name="Subramanian S."/>
        </authorList>
    </citation>
    <scope>NUCLEOTIDE SEQUENCE [LARGE SCALE GENOMIC DNA]</scope>
    <source>
        <strain evidence="12">mixupus</strain>
    </source>
</reference>
<dbReference type="GO" id="GO:0005829">
    <property type="term" value="C:cytosol"/>
    <property type="evidence" value="ECO:0007669"/>
    <property type="project" value="TreeGrafter"/>
</dbReference>
<dbReference type="InterPro" id="IPR011034">
    <property type="entry name" value="Formyl_transferase-like_C_sf"/>
</dbReference>
<feature type="binding site" evidence="8">
    <location>
        <begin position="111"/>
        <end position="114"/>
    </location>
    <ligand>
        <name>(6S)-5,6,7,8-tetrahydrofolate</name>
        <dbReference type="ChEBI" id="CHEBI:57453"/>
    </ligand>
</feature>
<dbReference type="AlphaFoldDB" id="A0A0H4X0P9"/>
<evidence type="ECO:0000313" key="12">
    <source>
        <dbReference type="Proteomes" id="UP000009026"/>
    </source>
</evidence>
<dbReference type="EC" id="2.1.2.9" evidence="3 8"/>
<evidence type="ECO:0000256" key="3">
    <source>
        <dbReference type="ARBA" id="ARBA00012261"/>
    </source>
</evidence>
<dbReference type="OrthoDB" id="9802815at2"/>
<dbReference type="KEGG" id="mym:A176_005586"/>
<keyword evidence="6 8" id="KW-0648">Protein biosynthesis</keyword>
<evidence type="ECO:0000313" key="11">
    <source>
        <dbReference type="EMBL" id="AKQ68674.1"/>
    </source>
</evidence>
<dbReference type="InterPro" id="IPR044135">
    <property type="entry name" value="Met-tRNA-FMT_C"/>
</dbReference>
<dbReference type="EMBL" id="CP012109">
    <property type="protein sequence ID" value="AKQ68674.1"/>
    <property type="molecule type" value="Genomic_DNA"/>
</dbReference>
<dbReference type="RefSeq" id="WP_002635464.1">
    <property type="nucleotide sequence ID" value="NZ_CP012109.1"/>
</dbReference>
<evidence type="ECO:0000256" key="1">
    <source>
        <dbReference type="ARBA" id="ARBA00002606"/>
    </source>
</evidence>
<keyword evidence="12" id="KW-1185">Reference proteome</keyword>
<dbReference type="InterPro" id="IPR005793">
    <property type="entry name" value="Formyl_trans_C"/>
</dbReference>
<feature type="domain" description="Formyl transferase N-terminal" evidence="9">
    <location>
        <begin position="5"/>
        <end position="180"/>
    </location>
</feature>
<proteinExistence type="inferred from homology"/>
<dbReference type="NCBIfam" id="TIGR00460">
    <property type="entry name" value="fmt"/>
    <property type="match status" value="1"/>
</dbReference>
<dbReference type="Pfam" id="PF02911">
    <property type="entry name" value="Formyl_trans_C"/>
    <property type="match status" value="1"/>
</dbReference>
<dbReference type="InterPro" id="IPR001555">
    <property type="entry name" value="GART_AS"/>
</dbReference>
<dbReference type="Gene3D" id="3.40.50.170">
    <property type="entry name" value="Formyl transferase, N-terminal domain"/>
    <property type="match status" value="1"/>
</dbReference>
<dbReference type="InterPro" id="IPR002376">
    <property type="entry name" value="Formyl_transf_N"/>
</dbReference>
<evidence type="ECO:0000256" key="7">
    <source>
        <dbReference type="ARBA" id="ARBA00048558"/>
    </source>
</evidence>
<evidence type="ECO:0000256" key="8">
    <source>
        <dbReference type="HAMAP-Rule" id="MF_00182"/>
    </source>
</evidence>
<evidence type="ECO:0000259" key="9">
    <source>
        <dbReference type="Pfam" id="PF00551"/>
    </source>
</evidence>
<evidence type="ECO:0000256" key="5">
    <source>
        <dbReference type="ARBA" id="ARBA00022679"/>
    </source>
</evidence>
<dbReference type="PANTHER" id="PTHR11138">
    <property type="entry name" value="METHIONYL-TRNA FORMYLTRANSFERASE"/>
    <property type="match status" value="1"/>
</dbReference>
<dbReference type="PANTHER" id="PTHR11138:SF5">
    <property type="entry name" value="METHIONYL-TRNA FORMYLTRANSFERASE, MITOCHONDRIAL"/>
    <property type="match status" value="1"/>
</dbReference>
<dbReference type="PATRIC" id="fig|1297742.4.peg.5682"/>
<dbReference type="STRING" id="1297742.A176_005586"/>
<comment type="similarity">
    <text evidence="2 8">Belongs to the Fmt family.</text>
</comment>
<dbReference type="CDD" id="cd08646">
    <property type="entry name" value="FMT_core_Met-tRNA-FMT_N"/>
    <property type="match status" value="1"/>
</dbReference>
<dbReference type="GO" id="GO:0004479">
    <property type="term" value="F:methionyl-tRNA formyltransferase activity"/>
    <property type="evidence" value="ECO:0007669"/>
    <property type="project" value="UniProtKB-UniRule"/>
</dbReference>
<gene>
    <name evidence="8" type="primary">fmt</name>
    <name evidence="11" type="ORF">A176_005586</name>
</gene>
<organism evidence="11 12">
    <name type="scientific">Pseudomyxococcus hansupus</name>
    <dbReference type="NCBI Taxonomy" id="1297742"/>
    <lineage>
        <taxon>Bacteria</taxon>
        <taxon>Pseudomonadati</taxon>
        <taxon>Myxococcota</taxon>
        <taxon>Myxococcia</taxon>
        <taxon>Myxococcales</taxon>
        <taxon>Cystobacterineae</taxon>
        <taxon>Myxococcaceae</taxon>
        <taxon>Pseudomyxococcus</taxon>
    </lineage>
</organism>
<evidence type="ECO:0000259" key="10">
    <source>
        <dbReference type="Pfam" id="PF02911"/>
    </source>
</evidence>
<feature type="domain" description="Formyl transferase C-terminal" evidence="10">
    <location>
        <begin position="206"/>
        <end position="300"/>
    </location>
</feature>
<evidence type="ECO:0000256" key="4">
    <source>
        <dbReference type="ARBA" id="ARBA00016014"/>
    </source>
</evidence>
<dbReference type="Proteomes" id="UP000009026">
    <property type="component" value="Chromosome"/>
</dbReference>
<dbReference type="SUPFAM" id="SSF50486">
    <property type="entry name" value="FMT C-terminal domain-like"/>
    <property type="match status" value="1"/>
</dbReference>
<dbReference type="InterPro" id="IPR036477">
    <property type="entry name" value="Formyl_transf_N_sf"/>
</dbReference>
<comment type="function">
    <text evidence="1 8">Attaches a formyl group to the free amino group of methionyl-tRNA(fMet). The formyl group appears to play a dual role in the initiator identity of N-formylmethionyl-tRNA by promoting its recognition by IF2 and preventing the misappropriation of this tRNA by the elongation apparatus.</text>
</comment>
<keyword evidence="5 8" id="KW-0808">Transferase</keyword>
<dbReference type="HAMAP" id="MF_00182">
    <property type="entry name" value="Formyl_trans"/>
    <property type="match status" value="1"/>
</dbReference>
<dbReference type="PROSITE" id="PS00373">
    <property type="entry name" value="GART"/>
    <property type="match status" value="1"/>
</dbReference>
<comment type="catalytic activity">
    <reaction evidence="7 8">
        <text>L-methionyl-tRNA(fMet) + (6R)-10-formyltetrahydrofolate = N-formyl-L-methionyl-tRNA(fMet) + (6S)-5,6,7,8-tetrahydrofolate + H(+)</text>
        <dbReference type="Rhea" id="RHEA:24380"/>
        <dbReference type="Rhea" id="RHEA-COMP:9952"/>
        <dbReference type="Rhea" id="RHEA-COMP:9953"/>
        <dbReference type="ChEBI" id="CHEBI:15378"/>
        <dbReference type="ChEBI" id="CHEBI:57453"/>
        <dbReference type="ChEBI" id="CHEBI:78530"/>
        <dbReference type="ChEBI" id="CHEBI:78844"/>
        <dbReference type="ChEBI" id="CHEBI:195366"/>
        <dbReference type="EC" id="2.1.2.9"/>
    </reaction>
</comment>
<dbReference type="eggNOG" id="COG0223">
    <property type="taxonomic scope" value="Bacteria"/>
</dbReference>